<reference evidence="5" key="1">
    <citation type="submission" date="2020-11" db="EMBL/GenBank/DDBJ databases">
        <authorList>
            <person name="Tran Van P."/>
        </authorList>
    </citation>
    <scope>NUCLEOTIDE SEQUENCE</scope>
</reference>
<evidence type="ECO:0000256" key="3">
    <source>
        <dbReference type="ARBA" id="ARBA00031876"/>
    </source>
</evidence>
<name>A0A7R9GCR1_9CRUS</name>
<dbReference type="PANTHER" id="PTHR31435">
    <property type="entry name" value="PROTEIN NATD1"/>
    <property type="match status" value="1"/>
</dbReference>
<evidence type="ECO:0000259" key="4">
    <source>
        <dbReference type="PROSITE" id="PS51729"/>
    </source>
</evidence>
<dbReference type="Proteomes" id="UP000678499">
    <property type="component" value="Unassembled WGS sequence"/>
</dbReference>
<dbReference type="Gene3D" id="3.40.630.30">
    <property type="match status" value="1"/>
</dbReference>
<dbReference type="OrthoDB" id="74247at2759"/>
<sequence length="138" mass="15514">MWRSFQKISQNSCARANSSCVSFGVRTLSMSADAVGSSRSEYETVVHNRAQKKFILNIEGSSEPARIEYRVLKPGVIDLYHTEVPDEFRGRGIAKKLAAGAFEHVKKENLRMKLSCWYLQTILTQNPKSGFAALLDEN</sequence>
<dbReference type="AlphaFoldDB" id="A0A7R9GCR1"/>
<dbReference type="Pfam" id="PF14542">
    <property type="entry name" value="Acetyltransf_CG"/>
    <property type="match status" value="1"/>
</dbReference>
<gene>
    <name evidence="5" type="ORF">NMOB1V02_LOCUS5488</name>
</gene>
<comment type="similarity">
    <text evidence="1">Belongs to the NATD1 family.</text>
</comment>
<evidence type="ECO:0000256" key="2">
    <source>
        <dbReference type="ARBA" id="ARBA00020243"/>
    </source>
</evidence>
<dbReference type="InterPro" id="IPR045057">
    <property type="entry name" value="Gcn5-rel_NAT"/>
</dbReference>
<dbReference type="SUPFAM" id="SSF55729">
    <property type="entry name" value="Acyl-CoA N-acyltransferases (Nat)"/>
    <property type="match status" value="1"/>
</dbReference>
<proteinExistence type="inferred from homology"/>
<dbReference type="InterPro" id="IPR031165">
    <property type="entry name" value="GNAT_YJDJ"/>
</dbReference>
<evidence type="ECO:0000256" key="1">
    <source>
        <dbReference type="ARBA" id="ARBA00006233"/>
    </source>
</evidence>
<organism evidence="5">
    <name type="scientific">Notodromas monacha</name>
    <dbReference type="NCBI Taxonomy" id="399045"/>
    <lineage>
        <taxon>Eukaryota</taxon>
        <taxon>Metazoa</taxon>
        <taxon>Ecdysozoa</taxon>
        <taxon>Arthropoda</taxon>
        <taxon>Crustacea</taxon>
        <taxon>Oligostraca</taxon>
        <taxon>Ostracoda</taxon>
        <taxon>Podocopa</taxon>
        <taxon>Podocopida</taxon>
        <taxon>Cypridocopina</taxon>
        <taxon>Cypridoidea</taxon>
        <taxon>Cyprididae</taxon>
        <taxon>Notodromas</taxon>
    </lineage>
</organism>
<dbReference type="EMBL" id="OA883039">
    <property type="protein sequence ID" value="CAD7277764.1"/>
    <property type="molecule type" value="Genomic_DNA"/>
</dbReference>
<evidence type="ECO:0000313" key="5">
    <source>
        <dbReference type="EMBL" id="CAD7277764.1"/>
    </source>
</evidence>
<dbReference type="EMBL" id="CAJPEX010001002">
    <property type="protein sequence ID" value="CAG0917916.1"/>
    <property type="molecule type" value="Genomic_DNA"/>
</dbReference>
<protein>
    <recommendedName>
        <fullName evidence="2">Protein NATD1</fullName>
    </recommendedName>
    <alternativeName>
        <fullName evidence="3">N-acetyltransferase domain-containing protein 1</fullName>
    </alternativeName>
</protein>
<dbReference type="InterPro" id="IPR016181">
    <property type="entry name" value="Acyl_CoA_acyltransferase"/>
</dbReference>
<keyword evidence="6" id="KW-1185">Reference proteome</keyword>
<accession>A0A7R9GCR1</accession>
<dbReference type="PROSITE" id="PS51729">
    <property type="entry name" value="GNAT_YJDJ"/>
    <property type="match status" value="1"/>
</dbReference>
<evidence type="ECO:0000313" key="6">
    <source>
        <dbReference type="Proteomes" id="UP000678499"/>
    </source>
</evidence>
<dbReference type="PANTHER" id="PTHR31435:SF9">
    <property type="entry name" value="PROTEIN NATD1"/>
    <property type="match status" value="1"/>
</dbReference>
<feature type="domain" description="N-acetyltransferase" evidence="4">
    <location>
        <begin position="46"/>
        <end position="136"/>
    </location>
</feature>